<evidence type="ECO:0000259" key="2">
    <source>
        <dbReference type="PROSITE" id="PS50836"/>
    </source>
</evidence>
<dbReference type="Proteomes" id="UP001176961">
    <property type="component" value="Unassembled WGS sequence"/>
</dbReference>
<dbReference type="Pfam" id="PF03351">
    <property type="entry name" value="DOMON"/>
    <property type="match status" value="1"/>
</dbReference>
<organism evidence="3 4">
    <name type="scientific">Cylicocyclus nassatus</name>
    <name type="common">Nematode worm</name>
    <dbReference type="NCBI Taxonomy" id="53992"/>
    <lineage>
        <taxon>Eukaryota</taxon>
        <taxon>Metazoa</taxon>
        <taxon>Ecdysozoa</taxon>
        <taxon>Nematoda</taxon>
        <taxon>Chromadorea</taxon>
        <taxon>Rhabditida</taxon>
        <taxon>Rhabditina</taxon>
        <taxon>Rhabditomorpha</taxon>
        <taxon>Strongyloidea</taxon>
        <taxon>Strongylidae</taxon>
        <taxon>Cylicocyclus</taxon>
    </lineage>
</organism>
<evidence type="ECO:0000313" key="3">
    <source>
        <dbReference type="EMBL" id="CAJ0608795.1"/>
    </source>
</evidence>
<keyword evidence="4" id="KW-1185">Reference proteome</keyword>
<proteinExistence type="predicted"/>
<comment type="caution">
    <text evidence="3">The sequence shown here is derived from an EMBL/GenBank/DDBJ whole genome shotgun (WGS) entry which is preliminary data.</text>
</comment>
<dbReference type="InterPro" id="IPR045266">
    <property type="entry name" value="DOH_DOMON"/>
</dbReference>
<dbReference type="InterPro" id="IPR005018">
    <property type="entry name" value="DOMON_domain"/>
</dbReference>
<gene>
    <name evidence="3" type="ORF">CYNAS_LOCUS20778</name>
</gene>
<dbReference type="SMART" id="SM00664">
    <property type="entry name" value="DoH"/>
    <property type="match status" value="1"/>
</dbReference>
<protein>
    <recommendedName>
        <fullName evidence="2">DOMON domain-containing protein</fullName>
    </recommendedName>
</protein>
<dbReference type="PROSITE" id="PS50836">
    <property type="entry name" value="DOMON"/>
    <property type="match status" value="1"/>
</dbReference>
<feature type="domain" description="DOMON" evidence="2">
    <location>
        <begin position="31"/>
        <end position="150"/>
    </location>
</feature>
<dbReference type="PANTHER" id="PTHR36516">
    <property type="entry name" value="PROTEIN CBG04168-RELATED"/>
    <property type="match status" value="1"/>
</dbReference>
<sequence>MAPVTSLLLAIATVCCLVAESAAGPCIFREGQHQVIYGIRNGVVHIRIIIRGLPQTASGWTGIGFGNGMLDGLDTIIVRVSNGRVNVSDEYVRGYTSSFPDRINNVVVHSRRVEDEVISVTFSRPVNSMEYPYDMSLVGCVPWKFLIGLSRMGPRGELHHHSVTPVHRTVCIDECRI</sequence>
<keyword evidence="1" id="KW-0732">Signal</keyword>
<name>A0AA36MFY8_CYLNA</name>
<evidence type="ECO:0000256" key="1">
    <source>
        <dbReference type="SAM" id="SignalP"/>
    </source>
</evidence>
<dbReference type="PANTHER" id="PTHR36516:SF6">
    <property type="entry name" value="DOMON DOMAIN-CONTAINING PROTEIN"/>
    <property type="match status" value="1"/>
</dbReference>
<dbReference type="AlphaFoldDB" id="A0AA36MFY8"/>
<feature type="chain" id="PRO_5041294540" description="DOMON domain-containing protein" evidence="1">
    <location>
        <begin position="24"/>
        <end position="177"/>
    </location>
</feature>
<dbReference type="CDD" id="cd09631">
    <property type="entry name" value="DOMON_DOH"/>
    <property type="match status" value="1"/>
</dbReference>
<evidence type="ECO:0000313" key="4">
    <source>
        <dbReference type="Proteomes" id="UP001176961"/>
    </source>
</evidence>
<reference evidence="3" key="1">
    <citation type="submission" date="2023-07" db="EMBL/GenBank/DDBJ databases">
        <authorList>
            <consortium name="CYATHOMIX"/>
        </authorList>
    </citation>
    <scope>NUCLEOTIDE SEQUENCE</scope>
    <source>
        <strain evidence="3">N/A</strain>
    </source>
</reference>
<feature type="signal peptide" evidence="1">
    <location>
        <begin position="1"/>
        <end position="23"/>
    </location>
</feature>
<accession>A0AA36MFY8</accession>
<dbReference type="EMBL" id="CATQJL010000326">
    <property type="protein sequence ID" value="CAJ0608795.1"/>
    <property type="molecule type" value="Genomic_DNA"/>
</dbReference>